<evidence type="ECO:0000313" key="4">
    <source>
        <dbReference type="EMBL" id="VFR88126.1"/>
    </source>
</evidence>
<feature type="transmembrane region" description="Helical" evidence="1">
    <location>
        <begin position="14"/>
        <end position="34"/>
    </location>
</feature>
<protein>
    <submittedName>
        <fullName evidence="2">Uncharacterized protein</fullName>
    </submittedName>
</protein>
<keyword evidence="1" id="KW-1133">Transmembrane helix</keyword>
<evidence type="ECO:0000313" key="3">
    <source>
        <dbReference type="EMBL" id="VFR61698.1"/>
    </source>
</evidence>
<name>A0A484PH23_9ZZZZ</name>
<gene>
    <name evidence="2" type="ORF">ANDA3_1234</name>
    <name evidence="3" type="ORF">DAR2_1104</name>
    <name evidence="4" type="ORF">DAR3_1101</name>
</gene>
<dbReference type="AlphaFoldDB" id="A0A484PH23"/>
<keyword evidence="1" id="KW-0472">Membrane</keyword>
<evidence type="ECO:0000256" key="1">
    <source>
        <dbReference type="SAM" id="Phobius"/>
    </source>
</evidence>
<sequence>MYVFAKKYDYQQDVISLSIIVSLLLALVTISLVLNQFPAP</sequence>
<dbReference type="EMBL" id="CAADIL010000003">
    <property type="protein sequence ID" value="VFR61698.1"/>
    <property type="molecule type" value="Genomic_DNA"/>
</dbReference>
<organism evidence="2">
    <name type="scientific">plant metagenome</name>
    <dbReference type="NCBI Taxonomy" id="1297885"/>
    <lineage>
        <taxon>unclassified sequences</taxon>
        <taxon>metagenomes</taxon>
        <taxon>organismal metagenomes</taxon>
    </lineage>
</organism>
<accession>A0A484PH23</accession>
<keyword evidence="1" id="KW-0812">Transmembrane</keyword>
<evidence type="ECO:0000313" key="2">
    <source>
        <dbReference type="EMBL" id="VFR23850.1"/>
    </source>
</evidence>
<proteinExistence type="predicted"/>
<reference evidence="2" key="1">
    <citation type="submission" date="2019-03" db="EMBL/GenBank/DDBJ databases">
        <authorList>
            <person name="Danneels B."/>
        </authorList>
    </citation>
    <scope>NUCLEOTIDE SEQUENCE</scope>
</reference>
<dbReference type="EMBL" id="CAADIJ010000028">
    <property type="protein sequence ID" value="VFR88126.1"/>
    <property type="molecule type" value="Genomic_DNA"/>
</dbReference>
<dbReference type="EMBL" id="CAADIC010000003">
    <property type="protein sequence ID" value="VFR23850.1"/>
    <property type="molecule type" value="Genomic_DNA"/>
</dbReference>